<dbReference type="InterPro" id="IPR002182">
    <property type="entry name" value="NB-ARC"/>
</dbReference>
<evidence type="ECO:0000313" key="8">
    <source>
        <dbReference type="Proteomes" id="UP000323000"/>
    </source>
</evidence>
<dbReference type="PANTHER" id="PTHR33463:SF198">
    <property type="entry name" value="RPP4C3"/>
    <property type="match status" value="1"/>
</dbReference>
<dbReference type="InterPro" id="IPR027417">
    <property type="entry name" value="P-loop_NTPase"/>
</dbReference>
<evidence type="ECO:0000313" key="7">
    <source>
        <dbReference type="EMBL" id="TXG69560.1"/>
    </source>
</evidence>
<dbReference type="GO" id="GO:0043531">
    <property type="term" value="F:ADP binding"/>
    <property type="evidence" value="ECO:0007669"/>
    <property type="project" value="InterPro"/>
</dbReference>
<dbReference type="SMART" id="SM00382">
    <property type="entry name" value="AAA"/>
    <property type="match status" value="1"/>
</dbReference>
<organism evidence="7 8">
    <name type="scientific">Acer yangbiense</name>
    <dbReference type="NCBI Taxonomy" id="1000413"/>
    <lineage>
        <taxon>Eukaryota</taxon>
        <taxon>Viridiplantae</taxon>
        <taxon>Streptophyta</taxon>
        <taxon>Embryophyta</taxon>
        <taxon>Tracheophyta</taxon>
        <taxon>Spermatophyta</taxon>
        <taxon>Magnoliopsida</taxon>
        <taxon>eudicotyledons</taxon>
        <taxon>Gunneridae</taxon>
        <taxon>Pentapetalae</taxon>
        <taxon>rosids</taxon>
        <taxon>malvids</taxon>
        <taxon>Sapindales</taxon>
        <taxon>Sapindaceae</taxon>
        <taxon>Hippocastanoideae</taxon>
        <taxon>Acereae</taxon>
        <taxon>Acer</taxon>
    </lineage>
</organism>
<dbReference type="AlphaFoldDB" id="A0A5C7IK32"/>
<name>A0A5C7IK32_9ROSI</name>
<dbReference type="Gene3D" id="1.10.8.430">
    <property type="entry name" value="Helical domain of apoptotic protease-activating factors"/>
    <property type="match status" value="1"/>
</dbReference>
<keyword evidence="4" id="KW-0067">ATP-binding</keyword>
<feature type="coiled-coil region" evidence="5">
    <location>
        <begin position="42"/>
        <end position="76"/>
    </location>
</feature>
<dbReference type="SUPFAM" id="SSF52058">
    <property type="entry name" value="L domain-like"/>
    <property type="match status" value="1"/>
</dbReference>
<evidence type="ECO:0000256" key="1">
    <source>
        <dbReference type="ARBA" id="ARBA00008894"/>
    </source>
</evidence>
<keyword evidence="2" id="KW-0547">Nucleotide-binding</keyword>
<evidence type="ECO:0000256" key="3">
    <source>
        <dbReference type="ARBA" id="ARBA00022821"/>
    </source>
</evidence>
<accession>A0A5C7IK32</accession>
<gene>
    <name evidence="7" type="ORF">EZV62_004495</name>
</gene>
<dbReference type="Gene3D" id="3.40.50.300">
    <property type="entry name" value="P-loop containing nucleotide triphosphate hydrolases"/>
    <property type="match status" value="1"/>
</dbReference>
<evidence type="ECO:0000259" key="6">
    <source>
        <dbReference type="SMART" id="SM00382"/>
    </source>
</evidence>
<dbReference type="Gene3D" id="3.80.10.10">
    <property type="entry name" value="Ribonuclease Inhibitor"/>
    <property type="match status" value="2"/>
</dbReference>
<keyword evidence="8" id="KW-1185">Reference proteome</keyword>
<dbReference type="EMBL" id="VAHF01000002">
    <property type="protein sequence ID" value="TXG69560.1"/>
    <property type="molecule type" value="Genomic_DNA"/>
</dbReference>
<evidence type="ECO:0000256" key="2">
    <source>
        <dbReference type="ARBA" id="ARBA00022741"/>
    </source>
</evidence>
<dbReference type="SUPFAM" id="SSF52047">
    <property type="entry name" value="RNI-like"/>
    <property type="match status" value="1"/>
</dbReference>
<proteinExistence type="inferred from homology"/>
<protein>
    <recommendedName>
        <fullName evidence="6">AAA+ ATPase domain-containing protein</fullName>
    </recommendedName>
</protein>
<dbReference type="InterPro" id="IPR050905">
    <property type="entry name" value="Plant_NBS-LRR"/>
</dbReference>
<dbReference type="InterPro" id="IPR003593">
    <property type="entry name" value="AAA+_ATPase"/>
</dbReference>
<evidence type="ECO:0000256" key="5">
    <source>
        <dbReference type="SAM" id="Coils"/>
    </source>
</evidence>
<sequence length="1167" mass="132779">MAEAAITVAAEIAAEHVVESISTQLGYIWNYKTNFEILEGQHRKLKDTLAQVQHSVEEAERKGEEIEQKVLSWLDRVGTINKEATVIIDDNQRANMRCFKSLCLDLKKRYQHSKKAAFKAKEVSKVEKERNSLGEISYRTPPKEPWDQFLNDYKDFESRRSIVENVLKELSNSDVNMVGICGMGGAGKTTLAMVVGKRAEEDKLFDVVVFVEVTEKPDVKNIQGTIAGKLGLELPKKGTESVIANKLYEQLQKGRKNILLILDNIWEGCLEYLKKVGIPLGGDHQACKLLLTARGIDVLKNKMDCQTYFPVGDLNENDAWALFKKMAGACIELYGLQPIASEVAKRCGGLPVAIVTVAKALKGKQENAWSNALLELERPSLENSGSVTSETYKCIQLSYNQLNSDELKSIFLLCCTMGFTSDHSFERLLRYGMGLNLLNTVCAMGEARNRVNKLIQDLKNSFLLLETFDDERFSIHDVVCDAGRAIAINDHNKYTVNDDCILQQNLAEENTLKNCTSITLHDISKLPEELDCPQLKFLYVKPKTRFSKIPDNFFKGMPNLGVVHLIEMVLSPLPASFHLLKKLQTFYLDWCHLGDIAEIGNLKNLKIIVLSSDIKQLSEEIGELTRLKVLDLSKCYKLEVIPPNTISRLTQLEELYMPDDICKWQGVDGERLGELEHLSQLTALQIYIPDAKLVPKGLLFQKLQRYTIYIGKRRWRFPYRSYNRTSRILSLKYDDANISVKDGIIKQLKEIEDLQLIGKQGGVKNVLYELNRDGFPKLKHFEVKFNPELVYIVDFPKQSEPCVAFPHLQTLSLGYLSSLEKICHGQFSSPYSFCQLKTIRVQRCVKLKNIFSSSIAGHLSQLQEIRVFDCENMEEIFSIVGGENEEIVLEKLESLDLYELPKLRSFSYEEEVGCTCDEERQMKDSLLPFFDGKVKFHNLKTISLLGINLKYVFSSSSLGSFVQLQCLYIRYCTVLEEIIRIDDLKNNVELPSLKTLRIVRCPAMKSFIFSDKVTFPSLEEIKISDMDNLEMIWNNQLEDSQNVHNCQKLSKVSVKKCQSLKNLFPASVVGNLLQLKDIYVEECGIKEIVAKEEVGDRTFVFPELTSLSLHNLPKLKCFYPGIHTTKWPMLKKLDVTGCDKIDASKLFNIQKVTLEDQPDIVAKEKKF</sequence>
<keyword evidence="5" id="KW-0175">Coiled coil</keyword>
<comment type="caution">
    <text evidence="7">The sequence shown here is derived from an EMBL/GenBank/DDBJ whole genome shotgun (WGS) entry which is preliminary data.</text>
</comment>
<reference evidence="8" key="1">
    <citation type="journal article" date="2019" name="Gigascience">
        <title>De novo genome assembly of the endangered Acer yangbiense, a plant species with extremely small populations endemic to Yunnan Province, China.</title>
        <authorList>
            <person name="Yang J."/>
            <person name="Wariss H.M."/>
            <person name="Tao L."/>
            <person name="Zhang R."/>
            <person name="Yun Q."/>
            <person name="Hollingsworth P."/>
            <person name="Dao Z."/>
            <person name="Luo G."/>
            <person name="Guo H."/>
            <person name="Ma Y."/>
            <person name="Sun W."/>
        </authorList>
    </citation>
    <scope>NUCLEOTIDE SEQUENCE [LARGE SCALE GENOMIC DNA]</scope>
    <source>
        <strain evidence="8">cv. Malutang</strain>
    </source>
</reference>
<dbReference type="GO" id="GO:0006952">
    <property type="term" value="P:defense response"/>
    <property type="evidence" value="ECO:0007669"/>
    <property type="project" value="UniProtKB-KW"/>
</dbReference>
<dbReference type="Pfam" id="PF23247">
    <property type="entry name" value="LRR_RPS2"/>
    <property type="match status" value="2"/>
</dbReference>
<dbReference type="GO" id="GO:0005524">
    <property type="term" value="F:ATP binding"/>
    <property type="evidence" value="ECO:0007669"/>
    <property type="project" value="UniProtKB-KW"/>
</dbReference>
<dbReference type="InterPro" id="IPR057135">
    <property type="entry name" value="At4g27190-like_LRR"/>
</dbReference>
<dbReference type="PANTHER" id="PTHR33463">
    <property type="entry name" value="NB-ARC DOMAIN-CONTAINING PROTEIN-RELATED"/>
    <property type="match status" value="1"/>
</dbReference>
<dbReference type="InterPro" id="IPR042197">
    <property type="entry name" value="Apaf_helical"/>
</dbReference>
<evidence type="ECO:0000256" key="4">
    <source>
        <dbReference type="ARBA" id="ARBA00022840"/>
    </source>
</evidence>
<comment type="similarity">
    <text evidence="1">Belongs to the disease resistance NB-LRR family.</text>
</comment>
<dbReference type="Proteomes" id="UP000323000">
    <property type="component" value="Chromosome 2"/>
</dbReference>
<dbReference type="SUPFAM" id="SSF52540">
    <property type="entry name" value="P-loop containing nucleoside triphosphate hydrolases"/>
    <property type="match status" value="1"/>
</dbReference>
<dbReference type="Pfam" id="PF00931">
    <property type="entry name" value="NB-ARC"/>
    <property type="match status" value="1"/>
</dbReference>
<feature type="domain" description="AAA+ ATPase" evidence="6">
    <location>
        <begin position="174"/>
        <end position="313"/>
    </location>
</feature>
<dbReference type="PRINTS" id="PR00364">
    <property type="entry name" value="DISEASERSIST"/>
</dbReference>
<keyword evidence="3" id="KW-0611">Plant defense</keyword>
<dbReference type="OrthoDB" id="1751378at2759"/>
<dbReference type="InterPro" id="IPR032675">
    <property type="entry name" value="LRR_dom_sf"/>
</dbReference>